<name>A0ABV4YCB4_9CYAN</name>
<proteinExistence type="predicted"/>
<keyword evidence="2" id="KW-1185">Reference proteome</keyword>
<evidence type="ECO:0000313" key="1">
    <source>
        <dbReference type="EMBL" id="MFB2935758.1"/>
    </source>
</evidence>
<gene>
    <name evidence="1" type="ORF">ACE1B6_10945</name>
</gene>
<organism evidence="1 2">
    <name type="scientific">Floridaenema fluviatile BLCC-F154</name>
    <dbReference type="NCBI Taxonomy" id="3153640"/>
    <lineage>
        <taxon>Bacteria</taxon>
        <taxon>Bacillati</taxon>
        <taxon>Cyanobacteriota</taxon>
        <taxon>Cyanophyceae</taxon>
        <taxon>Oscillatoriophycideae</taxon>
        <taxon>Aerosakkonematales</taxon>
        <taxon>Aerosakkonemataceae</taxon>
        <taxon>Floridanema</taxon>
        <taxon>Floridanema fluviatile</taxon>
    </lineage>
</organism>
<sequence>MRSHNLVTKGIFLFFLCSLYFLTSVLFENSAANSQNYVCPADVESLTNLLLRDLPSYANRVSSRSNSIDSPTGTYVIVAGKAEFAPLTLGPGVYEPAAPVAGELVPKQVFFTTLERQYLANRSDLLQHYHWLFLVKSDSGWRSVMLYSQLGSYPSQNAPTAPRESSTGIIGKAVQIWLRDCRAGVIKP</sequence>
<protein>
    <submittedName>
        <fullName evidence="1">Uncharacterized protein</fullName>
    </submittedName>
</protein>
<comment type="caution">
    <text evidence="1">The sequence shown here is derived from an EMBL/GenBank/DDBJ whole genome shotgun (WGS) entry which is preliminary data.</text>
</comment>
<accession>A0ABV4YCB4</accession>
<dbReference type="Proteomes" id="UP001576776">
    <property type="component" value="Unassembled WGS sequence"/>
</dbReference>
<reference evidence="1 2" key="1">
    <citation type="submission" date="2024-09" db="EMBL/GenBank/DDBJ databases">
        <title>Floridaenema gen nov. (Aerosakkonemataceae, Aerosakkonematales ord. nov., Cyanobacteria) from benthic tropical and subtropical fresh waters, with the description of four new species.</title>
        <authorList>
            <person name="Moretto J.A."/>
            <person name="Berthold D.E."/>
            <person name="Lefler F.W."/>
            <person name="Huang I.-S."/>
            <person name="Laughinghouse H. IV."/>
        </authorList>
    </citation>
    <scope>NUCLEOTIDE SEQUENCE [LARGE SCALE GENOMIC DNA]</scope>
    <source>
        <strain evidence="1 2">BLCC-F154</strain>
    </source>
</reference>
<dbReference type="EMBL" id="JBHFNS010000045">
    <property type="protein sequence ID" value="MFB2935758.1"/>
    <property type="molecule type" value="Genomic_DNA"/>
</dbReference>
<evidence type="ECO:0000313" key="2">
    <source>
        <dbReference type="Proteomes" id="UP001576776"/>
    </source>
</evidence>
<dbReference type="RefSeq" id="WP_413257262.1">
    <property type="nucleotide sequence ID" value="NZ_JBHFNS010000045.1"/>
</dbReference>